<dbReference type="EMBL" id="MN738798">
    <property type="protein sequence ID" value="QHT37542.1"/>
    <property type="molecule type" value="Genomic_DNA"/>
</dbReference>
<proteinExistence type="predicted"/>
<evidence type="ECO:0000313" key="1">
    <source>
        <dbReference type="EMBL" id="QHT37542.1"/>
    </source>
</evidence>
<accession>A0A6C0F8L0</accession>
<sequence length="191" mass="21570">MASLYNFTFDNLTRIGDDVCGLSERDIQNNNFGTYSTQNYFEKYCGMKQPISFATKQPNVFYKGGHGGAGGCNIDSDSNLRIGTIQTNPKCRISLHERPFKTVPYLAKGRPQPVKESKLQQGLYVGDKKSCKNVTEKSFRTMDVDLVPSLRESIQNPDNLIEDSASKGWVRGGIPSREITRDNDYFNRKHK</sequence>
<organism evidence="1">
    <name type="scientific">viral metagenome</name>
    <dbReference type="NCBI Taxonomy" id="1070528"/>
    <lineage>
        <taxon>unclassified sequences</taxon>
        <taxon>metagenomes</taxon>
        <taxon>organismal metagenomes</taxon>
    </lineage>
</organism>
<name>A0A6C0F8L0_9ZZZZ</name>
<dbReference type="AlphaFoldDB" id="A0A6C0F8L0"/>
<protein>
    <submittedName>
        <fullName evidence="1">Uncharacterized protein</fullName>
    </submittedName>
</protein>
<reference evidence="1" key="1">
    <citation type="journal article" date="2020" name="Nature">
        <title>Giant virus diversity and host interactions through global metagenomics.</title>
        <authorList>
            <person name="Schulz F."/>
            <person name="Roux S."/>
            <person name="Paez-Espino D."/>
            <person name="Jungbluth S."/>
            <person name="Walsh D.A."/>
            <person name="Denef V.J."/>
            <person name="McMahon K.D."/>
            <person name="Konstantinidis K.T."/>
            <person name="Eloe-Fadrosh E.A."/>
            <person name="Kyrpides N.C."/>
            <person name="Woyke T."/>
        </authorList>
    </citation>
    <scope>NUCLEOTIDE SEQUENCE</scope>
    <source>
        <strain evidence="1">GVMAG-S-ERX555997-44</strain>
    </source>
</reference>